<accession>A0A9W7SLR7</accession>
<sequence>MLSGAIMCSGGPTDLIIVTKSGIQTFKRERDMDRDGDSIRKSGGPASRVKIHIIH</sequence>
<dbReference type="Proteomes" id="UP001138500">
    <property type="component" value="Unassembled WGS sequence"/>
</dbReference>
<evidence type="ECO:0000313" key="1">
    <source>
        <dbReference type="EMBL" id="KAH9822780.1"/>
    </source>
</evidence>
<evidence type="ECO:0000313" key="2">
    <source>
        <dbReference type="Proteomes" id="UP001138500"/>
    </source>
</evidence>
<keyword evidence="2" id="KW-1185">Reference proteome</keyword>
<name>A0A9W7SLR7_9PEZI</name>
<protein>
    <submittedName>
        <fullName evidence="1">Uncharacterized protein</fullName>
    </submittedName>
</protein>
<reference evidence="1 2" key="2">
    <citation type="journal article" date="2021" name="Curr. Genet.">
        <title>Genetic response to nitrogen starvation in the aggressive Eucalyptus foliar pathogen Teratosphaeria destructans.</title>
        <authorList>
            <person name="Havenga M."/>
            <person name="Wingfield B.D."/>
            <person name="Wingfield M.J."/>
            <person name="Dreyer L.L."/>
            <person name="Roets F."/>
            <person name="Aylward J."/>
        </authorList>
    </citation>
    <scope>NUCLEOTIDE SEQUENCE [LARGE SCALE GENOMIC DNA]</scope>
    <source>
        <strain evidence="1">CMW44962</strain>
    </source>
</reference>
<dbReference type="AlphaFoldDB" id="A0A9W7SLR7"/>
<comment type="caution">
    <text evidence="1">The sequence shown here is derived from an EMBL/GenBank/DDBJ whole genome shotgun (WGS) entry which is preliminary data.</text>
</comment>
<organism evidence="1 2">
    <name type="scientific">Teratosphaeria destructans</name>
    <dbReference type="NCBI Taxonomy" id="418781"/>
    <lineage>
        <taxon>Eukaryota</taxon>
        <taxon>Fungi</taxon>
        <taxon>Dikarya</taxon>
        <taxon>Ascomycota</taxon>
        <taxon>Pezizomycotina</taxon>
        <taxon>Dothideomycetes</taxon>
        <taxon>Dothideomycetidae</taxon>
        <taxon>Mycosphaerellales</taxon>
        <taxon>Teratosphaeriaceae</taxon>
        <taxon>Teratosphaeria</taxon>
    </lineage>
</organism>
<gene>
    <name evidence="1" type="ORF">Tdes44962_MAKER10270</name>
</gene>
<proteinExistence type="predicted"/>
<reference evidence="1 2" key="1">
    <citation type="journal article" date="2018" name="IMA Fungus">
        <title>IMA Genome-F 10: Nine draft genome sequences of Claviceps purpurea s.lat., including C. arundinis, C. humidiphila, and C. cf. spartinae, pseudomolecules for the pitch canker pathogen Fusarium circinatum, draft genome of Davidsoniella eucalypti, Grosmannia galeiformis, Quambalaria eucalypti, and Teratosphaeria destructans.</title>
        <authorList>
            <person name="Wingfield B.D."/>
            <person name="Liu M."/>
            <person name="Nguyen H.D."/>
            <person name="Lane F.A."/>
            <person name="Morgan S.W."/>
            <person name="De Vos L."/>
            <person name="Wilken P.M."/>
            <person name="Duong T.A."/>
            <person name="Aylward J."/>
            <person name="Coetzee M.P."/>
            <person name="Dadej K."/>
            <person name="De Beer Z.W."/>
            <person name="Findlay W."/>
            <person name="Havenga M."/>
            <person name="Kolarik M."/>
            <person name="Menzies J.G."/>
            <person name="Naidoo K."/>
            <person name="Pochopski O."/>
            <person name="Shoukouhi P."/>
            <person name="Santana Q.C."/>
            <person name="Seifert K.A."/>
            <person name="Soal N."/>
            <person name="Steenkamp E.T."/>
            <person name="Tatham C.T."/>
            <person name="van der Nest M.A."/>
            <person name="Wingfield M.J."/>
        </authorList>
    </citation>
    <scope>NUCLEOTIDE SEQUENCE [LARGE SCALE GENOMIC DNA]</scope>
    <source>
        <strain evidence="1">CMW44962</strain>
    </source>
</reference>
<dbReference type="EMBL" id="RIBY02002207">
    <property type="protein sequence ID" value="KAH9822780.1"/>
    <property type="molecule type" value="Genomic_DNA"/>
</dbReference>